<reference evidence="5" key="2">
    <citation type="submission" date="2025-08" db="UniProtKB">
        <authorList>
            <consortium name="Ensembl"/>
        </authorList>
    </citation>
    <scope>IDENTIFICATION</scope>
</reference>
<evidence type="ECO:0000259" key="4">
    <source>
        <dbReference type="Pfam" id="PF00412"/>
    </source>
</evidence>
<reference evidence="5" key="3">
    <citation type="submission" date="2025-09" db="UniProtKB">
        <authorList>
            <consortium name="Ensembl"/>
        </authorList>
    </citation>
    <scope>IDENTIFICATION</scope>
</reference>
<accession>A0A8D2FE10</accession>
<keyword evidence="6" id="KW-1185">Reference proteome</keyword>
<sequence>MRSLGLRKGNITHRGLSWGGGRGEGLAVYHAEEVQCNGRRFYPYCFLCMVCRNNLDSTTVLHYKLNSYKNCRSHKPTLTMPGI</sequence>
<feature type="domain" description="LIM zinc-binding" evidence="4">
    <location>
        <begin position="28"/>
        <end position="73"/>
    </location>
</feature>
<keyword evidence="3" id="KW-0440">LIM domain</keyword>
<dbReference type="InterPro" id="IPR001781">
    <property type="entry name" value="Znf_LIM"/>
</dbReference>
<evidence type="ECO:0000313" key="6">
    <source>
        <dbReference type="Proteomes" id="UP000694411"/>
    </source>
</evidence>
<dbReference type="Proteomes" id="UP000694411">
    <property type="component" value="Chromosome 2"/>
</dbReference>
<dbReference type="AlphaFoldDB" id="A0A8D2FE10"/>
<evidence type="ECO:0000256" key="3">
    <source>
        <dbReference type="ARBA" id="ARBA00023038"/>
    </source>
</evidence>
<organism evidence="5 6">
    <name type="scientific">Theropithecus gelada</name>
    <name type="common">Gelada baboon</name>
    <dbReference type="NCBI Taxonomy" id="9565"/>
    <lineage>
        <taxon>Eukaryota</taxon>
        <taxon>Metazoa</taxon>
        <taxon>Chordata</taxon>
        <taxon>Craniata</taxon>
        <taxon>Vertebrata</taxon>
        <taxon>Euteleostomi</taxon>
        <taxon>Mammalia</taxon>
        <taxon>Eutheria</taxon>
        <taxon>Euarchontoglires</taxon>
        <taxon>Primates</taxon>
        <taxon>Haplorrhini</taxon>
        <taxon>Catarrhini</taxon>
        <taxon>Cercopithecidae</taxon>
        <taxon>Cercopithecinae</taxon>
        <taxon>Theropithecus</taxon>
    </lineage>
</organism>
<name>A0A8D2FE10_THEGE</name>
<evidence type="ECO:0000256" key="2">
    <source>
        <dbReference type="ARBA" id="ARBA00022833"/>
    </source>
</evidence>
<dbReference type="Gene3D" id="2.10.110.10">
    <property type="entry name" value="Cysteine Rich Protein"/>
    <property type="match status" value="1"/>
</dbReference>
<dbReference type="GO" id="GO:0046872">
    <property type="term" value="F:metal ion binding"/>
    <property type="evidence" value="ECO:0007669"/>
    <property type="project" value="UniProtKB-KW"/>
</dbReference>
<evidence type="ECO:0000256" key="1">
    <source>
        <dbReference type="ARBA" id="ARBA00022723"/>
    </source>
</evidence>
<protein>
    <recommendedName>
        <fullName evidence="4">LIM zinc-binding domain-containing protein</fullName>
    </recommendedName>
</protein>
<dbReference type="Ensembl" id="ENSTGET00000022767.1">
    <property type="protein sequence ID" value="ENSTGEP00000019126.1"/>
    <property type="gene ID" value="ENSTGEG00000015390.1"/>
</dbReference>
<dbReference type="Pfam" id="PF00412">
    <property type="entry name" value="LIM"/>
    <property type="match status" value="1"/>
</dbReference>
<keyword evidence="1" id="KW-0479">Metal-binding</keyword>
<proteinExistence type="predicted"/>
<evidence type="ECO:0000313" key="5">
    <source>
        <dbReference type="Ensembl" id="ENSTGEP00000019126.1"/>
    </source>
</evidence>
<keyword evidence="2" id="KW-0862">Zinc</keyword>
<reference evidence="5" key="1">
    <citation type="submission" date="2018-05" db="EMBL/GenBank/DDBJ databases">
        <title>Whole genome of Theropithecus gelada.</title>
        <authorList>
            <person name="Chiou K.L."/>
            <person name="Snyder-Mackler N."/>
        </authorList>
    </citation>
    <scope>NUCLEOTIDE SEQUENCE [LARGE SCALE GENOMIC DNA]</scope>
</reference>